<dbReference type="InterPro" id="IPR001915">
    <property type="entry name" value="Peptidase_M48"/>
</dbReference>
<dbReference type="OrthoDB" id="9810445at2"/>
<gene>
    <name evidence="8" type="ORF">SAMN00777080_1934</name>
</gene>
<dbReference type="Gene3D" id="3.40.1000.10">
    <property type="entry name" value="Mog1/PsbP, alpha/beta/alpha sandwich"/>
    <property type="match status" value="1"/>
</dbReference>
<proteinExistence type="predicted"/>
<feature type="domain" description="Peptidase M48" evidence="7">
    <location>
        <begin position="63"/>
        <end position="238"/>
    </location>
</feature>
<dbReference type="RefSeq" id="WP_084120096.1">
    <property type="nucleotide sequence ID" value="NZ_LT838813.1"/>
</dbReference>
<name>A0A1W2H3I9_9BACT</name>
<dbReference type="STRING" id="758820.SAMN00777080_1934"/>
<dbReference type="PANTHER" id="PTHR22726">
    <property type="entry name" value="METALLOENDOPEPTIDASE OMA1"/>
    <property type="match status" value="1"/>
</dbReference>
<dbReference type="Proteomes" id="UP000192333">
    <property type="component" value="Chromosome I"/>
</dbReference>
<dbReference type="CDD" id="cd07333">
    <property type="entry name" value="M48C_bepA_like"/>
    <property type="match status" value="1"/>
</dbReference>
<evidence type="ECO:0000313" key="9">
    <source>
        <dbReference type="Proteomes" id="UP000192333"/>
    </source>
</evidence>
<evidence type="ECO:0000259" key="7">
    <source>
        <dbReference type="Pfam" id="PF01435"/>
    </source>
</evidence>
<dbReference type="PANTHER" id="PTHR22726:SF1">
    <property type="entry name" value="METALLOENDOPEPTIDASE OMA1, MITOCHONDRIAL"/>
    <property type="match status" value="1"/>
</dbReference>
<evidence type="ECO:0000256" key="6">
    <source>
        <dbReference type="ARBA" id="ARBA00023049"/>
    </source>
</evidence>
<keyword evidence="2 8" id="KW-0645">Protease</keyword>
<sequence>MRRFQFISFISFVLSAIFLIGCARNPVTGKKQLVFMSEAQEIAMGKESDPQIVAFFGLYDDPQLQKFITDKGLEMAAISHRPKLNYEFKVVDSPVINAFAVPGGYVYFTRGIMAHFNNEAEFAGVLGHEIGHITARHSVIQQRNQLLSQLGIIAGVILVPELTQFVEPLSQGMQLALLSFGRDAERQSDKLGVEYSSKIGYDATEMAGFFETLERQQAKSGGEEIPDFLSTHPSPEERNVSVAKLAKEWQEKLKMTDGEVNRNSYLKRIDGLIIGEDPNQGFVENGFFYHPVLKFSFTIPKDWSFQNTPQQIQMAPKNGEALMMLSLISGNSLKEAANTLLEQYKLEQIDSKEERINGLPALVMTADQKQEQVTIRVISTLIQYGGNIYNTMGIAELSKFPTYQPTFHSTMRAFQELKDSDKLNRKPDVIKIKSVPRNMNLKAALQHFGMPEDRNEELAILNGMQLDDELDQGVLIKVVGK</sequence>
<evidence type="ECO:0000256" key="5">
    <source>
        <dbReference type="ARBA" id="ARBA00022833"/>
    </source>
</evidence>
<keyword evidence="6" id="KW-0482">Metalloprotease</keyword>
<protein>
    <submittedName>
        <fullName evidence="8">Putative Zn-dependent protease</fullName>
    </submittedName>
</protein>
<evidence type="ECO:0000256" key="4">
    <source>
        <dbReference type="ARBA" id="ARBA00022801"/>
    </source>
</evidence>
<reference evidence="9" key="1">
    <citation type="submission" date="2017-04" db="EMBL/GenBank/DDBJ databases">
        <authorList>
            <person name="Varghese N."/>
            <person name="Submissions S."/>
        </authorList>
    </citation>
    <scope>NUCLEOTIDE SEQUENCE [LARGE SCALE GENOMIC DNA]</scope>
    <source>
        <strain evidence="9">DSM 16537</strain>
    </source>
</reference>
<dbReference type="InterPro" id="IPR051156">
    <property type="entry name" value="Mito/Outer_Membr_Metalloprot"/>
</dbReference>
<dbReference type="GO" id="GO:0004222">
    <property type="term" value="F:metalloendopeptidase activity"/>
    <property type="evidence" value="ECO:0007669"/>
    <property type="project" value="InterPro"/>
</dbReference>
<evidence type="ECO:0000313" key="8">
    <source>
        <dbReference type="EMBL" id="SMD43344.1"/>
    </source>
</evidence>
<evidence type="ECO:0000256" key="3">
    <source>
        <dbReference type="ARBA" id="ARBA00022723"/>
    </source>
</evidence>
<dbReference type="Gene3D" id="3.30.2010.10">
    <property type="entry name" value="Metalloproteases ('zincins'), catalytic domain"/>
    <property type="match status" value="1"/>
</dbReference>
<organism evidence="8 9">
    <name type="scientific">Aquiflexum balticum DSM 16537</name>
    <dbReference type="NCBI Taxonomy" id="758820"/>
    <lineage>
        <taxon>Bacteria</taxon>
        <taxon>Pseudomonadati</taxon>
        <taxon>Bacteroidota</taxon>
        <taxon>Cytophagia</taxon>
        <taxon>Cytophagales</taxon>
        <taxon>Cyclobacteriaceae</taxon>
        <taxon>Aquiflexum</taxon>
    </lineage>
</organism>
<dbReference type="GO" id="GO:0051603">
    <property type="term" value="P:proteolysis involved in protein catabolic process"/>
    <property type="evidence" value="ECO:0007669"/>
    <property type="project" value="TreeGrafter"/>
</dbReference>
<keyword evidence="9" id="KW-1185">Reference proteome</keyword>
<keyword evidence="4" id="KW-0378">Hydrolase</keyword>
<accession>A0A1W2H3I9</accession>
<dbReference type="PROSITE" id="PS51257">
    <property type="entry name" value="PROKAR_LIPOPROTEIN"/>
    <property type="match status" value="1"/>
</dbReference>
<dbReference type="GO" id="GO:0046872">
    <property type="term" value="F:metal ion binding"/>
    <property type="evidence" value="ECO:0007669"/>
    <property type="project" value="UniProtKB-KW"/>
</dbReference>
<dbReference type="GO" id="GO:0016020">
    <property type="term" value="C:membrane"/>
    <property type="evidence" value="ECO:0007669"/>
    <property type="project" value="TreeGrafter"/>
</dbReference>
<keyword evidence="3" id="KW-0479">Metal-binding</keyword>
<dbReference type="EMBL" id="LT838813">
    <property type="protein sequence ID" value="SMD43344.1"/>
    <property type="molecule type" value="Genomic_DNA"/>
</dbReference>
<dbReference type="AlphaFoldDB" id="A0A1W2H3I9"/>
<evidence type="ECO:0000256" key="2">
    <source>
        <dbReference type="ARBA" id="ARBA00022670"/>
    </source>
</evidence>
<comment type="cofactor">
    <cofactor evidence="1">
        <name>Zn(2+)</name>
        <dbReference type="ChEBI" id="CHEBI:29105"/>
    </cofactor>
</comment>
<keyword evidence="5" id="KW-0862">Zinc</keyword>
<evidence type="ECO:0000256" key="1">
    <source>
        <dbReference type="ARBA" id="ARBA00001947"/>
    </source>
</evidence>
<dbReference type="Pfam" id="PF01435">
    <property type="entry name" value="Peptidase_M48"/>
    <property type="match status" value="1"/>
</dbReference>